<feature type="transmembrane region" description="Helical" evidence="1">
    <location>
        <begin position="184"/>
        <end position="200"/>
    </location>
</feature>
<sequence>MEIKHFLFLAGLLTVVPAGAWLAARRPWLRDACAFVLTMGTINPELLDINFVSREWYRGTTRGFEVCWLDVLWMILLASQPRRPGRAPEVPASLSLMLLFFAWSALNVATSTPQLFGLFELSKMLRAILLFVAVAHYIRGDRELRIIVSALGAAAVYEFFATIHSRVVLKHARADGTFAHPNSLSMYNLMVVPPLLAVALSDEGRRLRRLCAAGALLGALSVVFTISRTGIVTLLALLLGVGALCGSFKITARKVAGAAVVLALAGVAAYKTSSDFERRFTESGAEYGGKVYEGRGAYLHLANLIVQHEPGGCGLNNWSWCVSNRYGPMLQQHFIPYVDTDSRPPRRPLRRDAHVDDPQAAPAHSLYAITLGETGWVGVALFALLWLRWYQMTGSFLFRRDRSLRSRFGVGAFFGLLGAFSQSFTEWAYRQTPLLFTLYILLGAAAALYP</sequence>
<organism evidence="2 3">
    <name type="scientific">Sorangium cellulosum</name>
    <name type="common">Polyangium cellulosum</name>
    <dbReference type="NCBI Taxonomy" id="56"/>
    <lineage>
        <taxon>Bacteria</taxon>
        <taxon>Pseudomonadati</taxon>
        <taxon>Myxococcota</taxon>
        <taxon>Polyangia</taxon>
        <taxon>Polyangiales</taxon>
        <taxon>Polyangiaceae</taxon>
        <taxon>Sorangium</taxon>
    </lineage>
</organism>
<feature type="transmembrane region" description="Helical" evidence="1">
    <location>
        <begin position="90"/>
        <end position="109"/>
    </location>
</feature>
<feature type="transmembrane region" description="Helical" evidence="1">
    <location>
        <begin position="431"/>
        <end position="449"/>
    </location>
</feature>
<dbReference type="InterPro" id="IPR051533">
    <property type="entry name" value="WaaL-like"/>
</dbReference>
<dbReference type="AlphaFoldDB" id="A0A150P305"/>
<keyword evidence="1" id="KW-0472">Membrane</keyword>
<feature type="transmembrane region" description="Helical" evidence="1">
    <location>
        <begin position="255"/>
        <end position="273"/>
    </location>
</feature>
<feature type="transmembrane region" description="Helical" evidence="1">
    <location>
        <begin position="207"/>
        <end position="224"/>
    </location>
</feature>
<keyword evidence="1" id="KW-1133">Transmembrane helix</keyword>
<feature type="transmembrane region" description="Helical" evidence="1">
    <location>
        <begin position="230"/>
        <end position="248"/>
    </location>
</feature>
<keyword evidence="1" id="KW-0812">Transmembrane</keyword>
<dbReference type="EMBL" id="JELY01003308">
    <property type="protein sequence ID" value="KYF49892.1"/>
    <property type="molecule type" value="Genomic_DNA"/>
</dbReference>
<evidence type="ECO:0000313" key="2">
    <source>
        <dbReference type="EMBL" id="KYF49892.1"/>
    </source>
</evidence>
<feature type="transmembrane region" description="Helical" evidence="1">
    <location>
        <begin position="146"/>
        <end position="164"/>
    </location>
</feature>
<comment type="caution">
    <text evidence="2">The sequence shown here is derived from an EMBL/GenBank/DDBJ whole genome shotgun (WGS) entry which is preliminary data.</text>
</comment>
<dbReference type="Proteomes" id="UP000075420">
    <property type="component" value="Unassembled WGS sequence"/>
</dbReference>
<reference evidence="2 3" key="1">
    <citation type="submission" date="2014-02" db="EMBL/GenBank/DDBJ databases">
        <title>The small core and large imbalanced accessory genome model reveals a collaborative survival strategy of Sorangium cellulosum strains in nature.</title>
        <authorList>
            <person name="Han K."/>
            <person name="Peng R."/>
            <person name="Blom J."/>
            <person name="Li Y.-Z."/>
        </authorList>
    </citation>
    <scope>NUCLEOTIDE SEQUENCE [LARGE SCALE GENOMIC DNA]</scope>
    <source>
        <strain evidence="2 3">So0157-25</strain>
    </source>
</reference>
<gene>
    <name evidence="2" type="ORF">BE08_01220</name>
</gene>
<evidence type="ECO:0008006" key="4">
    <source>
        <dbReference type="Google" id="ProtNLM"/>
    </source>
</evidence>
<proteinExistence type="predicted"/>
<feature type="transmembrane region" description="Helical" evidence="1">
    <location>
        <begin position="408"/>
        <end position="425"/>
    </location>
</feature>
<accession>A0A150P305</accession>
<evidence type="ECO:0000256" key="1">
    <source>
        <dbReference type="SAM" id="Phobius"/>
    </source>
</evidence>
<dbReference type="PANTHER" id="PTHR37422:SF13">
    <property type="entry name" value="LIPOPOLYSACCHARIDE BIOSYNTHESIS PROTEIN PA4999-RELATED"/>
    <property type="match status" value="1"/>
</dbReference>
<protein>
    <recommendedName>
        <fullName evidence="4">O-antigen polymerase</fullName>
    </recommendedName>
</protein>
<name>A0A150P305_SORCE</name>
<evidence type="ECO:0000313" key="3">
    <source>
        <dbReference type="Proteomes" id="UP000075420"/>
    </source>
</evidence>
<feature type="transmembrane region" description="Helical" evidence="1">
    <location>
        <begin position="366"/>
        <end position="387"/>
    </location>
</feature>
<dbReference type="PANTHER" id="PTHR37422">
    <property type="entry name" value="TEICHURONIC ACID BIOSYNTHESIS PROTEIN TUAE"/>
    <property type="match status" value="1"/>
</dbReference>
<feature type="non-terminal residue" evidence="2">
    <location>
        <position position="450"/>
    </location>
</feature>